<dbReference type="EMBL" id="JAGGLB010000005">
    <property type="protein sequence ID" value="MBP1990421.1"/>
    <property type="molecule type" value="Genomic_DNA"/>
</dbReference>
<dbReference type="PANTHER" id="PTHR33387">
    <property type="entry name" value="RMLC-LIKE JELLY ROLL FOLD PROTEIN"/>
    <property type="match status" value="1"/>
</dbReference>
<dbReference type="InterPro" id="IPR014710">
    <property type="entry name" value="RmlC-like_jellyroll"/>
</dbReference>
<sequence>MEEKLEEKKSPFLKSLDLQYHFEGAWYRRTYASDVEIPQEILGEKYSGARPSATCIYYLMHPGEVSRWHKIASTEIWIWQSGGTVKLTMGGEGDQPGEGSDYILGLDIEKGQHPHVIVPPGVWQMAVNDSDEPVLFTCVVTPGFHTDEHIILE</sequence>
<organism evidence="2 3">
    <name type="scientific">Paenibacillus eucommiae</name>
    <dbReference type="NCBI Taxonomy" id="1355755"/>
    <lineage>
        <taxon>Bacteria</taxon>
        <taxon>Bacillati</taxon>
        <taxon>Bacillota</taxon>
        <taxon>Bacilli</taxon>
        <taxon>Bacillales</taxon>
        <taxon>Paenibacillaceae</taxon>
        <taxon>Paenibacillus</taxon>
    </lineage>
</organism>
<dbReference type="Proteomes" id="UP001519287">
    <property type="component" value="Unassembled WGS sequence"/>
</dbReference>
<evidence type="ECO:0000259" key="1">
    <source>
        <dbReference type="Pfam" id="PF06172"/>
    </source>
</evidence>
<comment type="caution">
    <text evidence="2">The sequence shown here is derived from an EMBL/GenBank/DDBJ whole genome shotgun (WGS) entry which is preliminary data.</text>
</comment>
<protein>
    <submittedName>
        <fullName evidence="2">Cupin superfamily sugar epimerase</fullName>
    </submittedName>
</protein>
<reference evidence="2 3" key="1">
    <citation type="submission" date="2021-03" db="EMBL/GenBank/DDBJ databases">
        <title>Genomic Encyclopedia of Type Strains, Phase IV (KMG-IV): sequencing the most valuable type-strain genomes for metagenomic binning, comparative biology and taxonomic classification.</title>
        <authorList>
            <person name="Goeker M."/>
        </authorList>
    </citation>
    <scope>NUCLEOTIDE SEQUENCE [LARGE SCALE GENOMIC DNA]</scope>
    <source>
        <strain evidence="2 3">DSM 26048</strain>
    </source>
</reference>
<feature type="domain" description="DUF985" evidence="1">
    <location>
        <begin position="13"/>
        <end position="149"/>
    </location>
</feature>
<evidence type="ECO:0000313" key="2">
    <source>
        <dbReference type="EMBL" id="MBP1990421.1"/>
    </source>
</evidence>
<dbReference type="Pfam" id="PF06172">
    <property type="entry name" value="Cupin_5"/>
    <property type="match status" value="1"/>
</dbReference>
<dbReference type="CDD" id="cd06121">
    <property type="entry name" value="cupin_YML079wp"/>
    <property type="match status" value="1"/>
</dbReference>
<dbReference type="PANTHER" id="PTHR33387:SF3">
    <property type="entry name" value="DUF985 DOMAIN-CONTAINING PROTEIN"/>
    <property type="match status" value="1"/>
</dbReference>
<dbReference type="InterPro" id="IPR009327">
    <property type="entry name" value="Cupin_DUF985"/>
</dbReference>
<dbReference type="InterPro" id="IPR011051">
    <property type="entry name" value="RmlC_Cupin_sf"/>
</dbReference>
<dbReference type="SUPFAM" id="SSF51182">
    <property type="entry name" value="RmlC-like cupins"/>
    <property type="match status" value="1"/>
</dbReference>
<gene>
    <name evidence="2" type="ORF">J2Z66_002027</name>
</gene>
<accession>A0ABS4ITS0</accession>
<dbReference type="RefSeq" id="WP_209971203.1">
    <property type="nucleotide sequence ID" value="NZ_JAGGLB010000005.1"/>
</dbReference>
<keyword evidence="3" id="KW-1185">Reference proteome</keyword>
<proteinExistence type="predicted"/>
<evidence type="ECO:0000313" key="3">
    <source>
        <dbReference type="Proteomes" id="UP001519287"/>
    </source>
</evidence>
<name>A0ABS4ITS0_9BACL</name>
<dbReference type="Gene3D" id="2.60.120.10">
    <property type="entry name" value="Jelly Rolls"/>
    <property type="match status" value="1"/>
</dbReference>
<dbReference type="InterPro" id="IPR039935">
    <property type="entry name" value="YML079W-like"/>
</dbReference>